<evidence type="ECO:0000256" key="7">
    <source>
        <dbReference type="SAM" id="MobiDB-lite"/>
    </source>
</evidence>
<feature type="compositionally biased region" description="Low complexity" evidence="7">
    <location>
        <begin position="1"/>
        <end position="17"/>
    </location>
</feature>
<feature type="binding site" evidence="5">
    <location>
        <begin position="249"/>
        <end position="252"/>
    </location>
    <ligand>
        <name>substrate</name>
    </ligand>
</feature>
<keyword evidence="9" id="KW-1185">Reference proteome</keyword>
<keyword evidence="3" id="KW-0068">Autocatalytic cleavage</keyword>
<proteinExistence type="predicted"/>
<evidence type="ECO:0000256" key="2">
    <source>
        <dbReference type="ARBA" id="ARBA00022801"/>
    </source>
</evidence>
<dbReference type="SUPFAM" id="SSF56235">
    <property type="entry name" value="N-terminal nucleophile aminohydrolases (Ntn hydrolases)"/>
    <property type="match status" value="1"/>
</dbReference>
<dbReference type="EMBL" id="FOGZ01000034">
    <property type="protein sequence ID" value="SES03012.1"/>
    <property type="molecule type" value="Genomic_DNA"/>
</dbReference>
<feature type="binding site" evidence="5">
    <location>
        <begin position="226"/>
        <end position="229"/>
    </location>
    <ligand>
        <name>substrate</name>
    </ligand>
</feature>
<feature type="region of interest" description="Disordered" evidence="7">
    <location>
        <begin position="1"/>
        <end position="21"/>
    </location>
</feature>
<name>A0A1H9U136_9ACTN</name>
<dbReference type="PANTHER" id="PTHR10188:SF6">
    <property type="entry name" value="N(4)-(BETA-N-ACETYLGLUCOSAMINYL)-L-ASPARAGINASE"/>
    <property type="match status" value="1"/>
</dbReference>
<sequence length="346" mass="34878">MSETTPPAAARGSAASRVSHPQVPARVLQIGPAGRGWALVIHAGAGSHPRALQEQFASGYRKGLRAAYLAGEQVLVRSGGALDAVCEAVCALEDDPLFNAGRGATLDASGQAVHDASVMTGEGSAGAVTGSRVIRHPVLAARAVLERSPHVFVSAPGEQLARTWGLSVMDPAWFVTDERLQGLAQAQQAGVSGPAHGTVGAVALDVTGHLAAATSTGGMTNKAVGRIGDSPVIGAGVYAHGGSVAVSCTGVGEAFLESVAAHEVHSRMAYLHESAGQAIAHVLDEEIAPRRADGGMIAVDTGQGMVVAHNSQMMFAAWRGESGSVQTLLGGLSQASPGTSVSGPST</sequence>
<evidence type="ECO:0000313" key="9">
    <source>
        <dbReference type="Proteomes" id="UP000198815"/>
    </source>
</evidence>
<dbReference type="GO" id="GO:0016811">
    <property type="term" value="F:hydrolase activity, acting on carbon-nitrogen (but not peptide) bonds, in linear amides"/>
    <property type="evidence" value="ECO:0007669"/>
    <property type="project" value="UniProtKB-ARBA"/>
</dbReference>
<dbReference type="GO" id="GO:0008233">
    <property type="term" value="F:peptidase activity"/>
    <property type="evidence" value="ECO:0007669"/>
    <property type="project" value="UniProtKB-KW"/>
</dbReference>
<dbReference type="FunFam" id="3.60.20.30:FF:000001">
    <property type="entry name" value="Isoaspartyl peptidase/L-asparaginase"/>
    <property type="match status" value="1"/>
</dbReference>
<reference evidence="8 9" key="1">
    <citation type="submission" date="2016-10" db="EMBL/GenBank/DDBJ databases">
        <authorList>
            <person name="de Groot N.N."/>
        </authorList>
    </citation>
    <scope>NUCLEOTIDE SEQUENCE [LARGE SCALE GENOMIC DNA]</scope>
    <source>
        <strain evidence="8 9">DSM 16859</strain>
    </source>
</reference>
<dbReference type="STRING" id="64702.SAMN05443377_1348"/>
<dbReference type="GO" id="GO:0006508">
    <property type="term" value="P:proteolysis"/>
    <property type="evidence" value="ECO:0007669"/>
    <property type="project" value="UniProtKB-KW"/>
</dbReference>
<feature type="site" description="Cleavage; by autolysis" evidence="6">
    <location>
        <begin position="197"/>
        <end position="198"/>
    </location>
</feature>
<dbReference type="InterPro" id="IPR029055">
    <property type="entry name" value="Ntn_hydrolases_N"/>
</dbReference>
<keyword evidence="2" id="KW-0378">Hydrolase</keyword>
<gene>
    <name evidence="8" type="ORF">SAMN05443377_1348</name>
</gene>
<dbReference type="PANTHER" id="PTHR10188">
    <property type="entry name" value="L-ASPARAGINASE"/>
    <property type="match status" value="1"/>
</dbReference>
<dbReference type="Pfam" id="PF01112">
    <property type="entry name" value="Asparaginase_2"/>
    <property type="match status" value="1"/>
</dbReference>
<dbReference type="Gene3D" id="3.60.20.30">
    <property type="entry name" value="(Glycosyl)asparaginase"/>
    <property type="match status" value="1"/>
</dbReference>
<feature type="active site" description="Nucleophile" evidence="4">
    <location>
        <position position="198"/>
    </location>
</feature>
<dbReference type="InterPro" id="IPR000246">
    <property type="entry name" value="Peptidase_T2"/>
</dbReference>
<dbReference type="AlphaFoldDB" id="A0A1H9U136"/>
<evidence type="ECO:0000256" key="6">
    <source>
        <dbReference type="PIRSR" id="PIRSR600246-3"/>
    </source>
</evidence>
<dbReference type="RefSeq" id="WP_091971342.1">
    <property type="nucleotide sequence ID" value="NZ_FOGZ01000034.1"/>
</dbReference>
<evidence type="ECO:0000256" key="3">
    <source>
        <dbReference type="ARBA" id="ARBA00022813"/>
    </source>
</evidence>
<evidence type="ECO:0000256" key="1">
    <source>
        <dbReference type="ARBA" id="ARBA00022670"/>
    </source>
</evidence>
<organism evidence="8 9">
    <name type="scientific">Propionibacterium cyclohexanicum</name>
    <dbReference type="NCBI Taxonomy" id="64702"/>
    <lineage>
        <taxon>Bacteria</taxon>
        <taxon>Bacillati</taxon>
        <taxon>Actinomycetota</taxon>
        <taxon>Actinomycetes</taxon>
        <taxon>Propionibacteriales</taxon>
        <taxon>Propionibacteriaceae</taxon>
        <taxon>Propionibacterium</taxon>
    </lineage>
</organism>
<dbReference type="Proteomes" id="UP000198815">
    <property type="component" value="Unassembled WGS sequence"/>
</dbReference>
<evidence type="ECO:0000256" key="4">
    <source>
        <dbReference type="PIRSR" id="PIRSR600246-1"/>
    </source>
</evidence>
<evidence type="ECO:0000313" key="8">
    <source>
        <dbReference type="EMBL" id="SES03012.1"/>
    </source>
</evidence>
<accession>A0A1H9U136</accession>
<protein>
    <submittedName>
        <fullName evidence="8">Beta-aspartyl-peptidase (Threonine type)</fullName>
    </submittedName>
</protein>
<evidence type="ECO:0000256" key="5">
    <source>
        <dbReference type="PIRSR" id="PIRSR600246-2"/>
    </source>
</evidence>
<keyword evidence="1" id="KW-0645">Protease</keyword>
<dbReference type="OrthoDB" id="9780217at2"/>